<feature type="domain" description="Glycoside hydrolase family 2 catalytic" evidence="7">
    <location>
        <begin position="559"/>
        <end position="803"/>
    </location>
</feature>
<organism evidence="9 10">
    <name type="scientific">Rapidithrix thailandica</name>
    <dbReference type="NCBI Taxonomy" id="413964"/>
    <lineage>
        <taxon>Bacteria</taxon>
        <taxon>Pseudomonadati</taxon>
        <taxon>Bacteroidota</taxon>
        <taxon>Cytophagia</taxon>
        <taxon>Cytophagales</taxon>
        <taxon>Flammeovirgaceae</taxon>
        <taxon>Rapidithrix</taxon>
    </lineage>
</organism>
<evidence type="ECO:0000256" key="2">
    <source>
        <dbReference type="ARBA" id="ARBA00007401"/>
    </source>
</evidence>
<keyword evidence="10" id="KW-1185">Reference proteome</keyword>
<dbReference type="GO" id="GO:0009341">
    <property type="term" value="C:beta-galactosidase complex"/>
    <property type="evidence" value="ECO:0007669"/>
    <property type="project" value="TreeGrafter"/>
</dbReference>
<dbReference type="PRINTS" id="PR00132">
    <property type="entry name" value="GLHYDRLASE2"/>
</dbReference>
<evidence type="ECO:0000259" key="8">
    <source>
        <dbReference type="Pfam" id="PF22666"/>
    </source>
</evidence>
<evidence type="ECO:0000256" key="1">
    <source>
        <dbReference type="ARBA" id="ARBA00001412"/>
    </source>
</evidence>
<proteinExistence type="inferred from homology"/>
<name>A0AAW9SAU5_9BACT</name>
<dbReference type="InterPro" id="IPR006102">
    <property type="entry name" value="Ig-like_GH2"/>
</dbReference>
<accession>A0AAW9SAU5</accession>
<dbReference type="PANTHER" id="PTHR46323:SF2">
    <property type="entry name" value="BETA-GALACTOSIDASE"/>
    <property type="match status" value="1"/>
</dbReference>
<dbReference type="InterPro" id="IPR013783">
    <property type="entry name" value="Ig-like_fold"/>
</dbReference>
<keyword evidence="4" id="KW-0378">Hydrolase</keyword>
<dbReference type="InterPro" id="IPR008979">
    <property type="entry name" value="Galactose-bd-like_sf"/>
</dbReference>
<sequence>MKREIKKCWVFIYLVLSYNLSLAQDYHFSKEEVHIIGRGSTEWKENHLSIKDCFIALKEQSPENFEMSFFAKAPNNAEQVQIWSGFGFQDRNNRYALGLRGGNNNDLYLCRYQSNAKNEMLALESLDFQPKPGETYKIRIIFWEGNIRVYLNEEERARIIVKDKEYLKGGTAVLGGGWIRTDYQDLNIKQLTTKEVANYSADTLKYSKKLTQSQKEKLRAKQRTNYRGHKIKKLSAARNEVALNGDWLFMPGYQIKPDGDAPYAVQLNDENWHVMQVPSFWNPVRNWLHLQDSGLPHRGSGLSDNYRENEESRCEAYTFDYTKTNSAWYRHWIELPKKLEGKRYSLHFDAVSKIADVYVNGQYVGGHIGMFGDFAFDITDVVKPGKNIIAVGVKVRKNKKAANADQNVTKAVSVDVTNDMLNSLPFGMFNGDEGGIWQEVKLVVTQATYIKDVYANITAKGGTFEISINNTGQDEGKIDVKLDIIDPQTHQPLSISESRKRITIQPGTTAEVHCKTGTIRPKLWSPEQPNLYTLVTSLYQQGKLIDTQHTTIGFRTFEARGNQFYLNGRPYWVRGANHPPCGIAPNDRKLANTFFKLMHEGNQMMTRSHGSPFTKAWMDAADTQGVGVSYEGSWPWLMIGNIPSQELLDVWKEEMLSLVKKYRNHPSLLIWTVNNEMYFTMFYHNDPPEIRIKKWEILSEVIKEIRKLSPNTVISADSGYGRVLTDYQQNLKPLGIDDGDIDDRHVYFNWYNRDFFQIIDGEWSKRIYWSPGANTNRPFFSQETSTGYTNNDSGHFNRKYLFKNYVPQAWVGDWAYEDKDPTFTLQRHAFMTKELMEVIRRTSPASAGVLLFANVCWFRNVYDADRITPYPVYDAVKKASNPVLVSAELFGRNFYAGSTIKPRVCIVNDANDGNAIPTSQLKWAIEYQGTVLHEGVQDVPSVPHYQRKWMELEVNLPESLPVSKATYQLVLTLHTQGQTLSANTYDLTIAEKQWVSTQHLSENKKIAVFDLTGETCKVLDFLGLKYQKISDLTAIRFIKADLLIIANLDTDEEVPYNWEDVKKVCGNGSNVLLVHPGKHLQWLYYNKIESLYERKGRVVNMHIPEHEAFEGIGPLELAWWQQVGREKPRACRRSFRLKNPEDANALCTYLRPHTGLGSAPEDYLSEMSGIPLMEITEKKGRLIASEMETNMADQDPVAAKLFINLIKNLTN</sequence>
<dbReference type="Pfam" id="PF00703">
    <property type="entry name" value="Glyco_hydro_2"/>
    <property type="match status" value="1"/>
</dbReference>
<dbReference type="AlphaFoldDB" id="A0AAW9SAU5"/>
<keyword evidence="5" id="KW-0326">Glycosidase</keyword>
<dbReference type="SUPFAM" id="SSF51445">
    <property type="entry name" value="(Trans)glycosidases"/>
    <property type="match status" value="1"/>
</dbReference>
<dbReference type="InterPro" id="IPR006101">
    <property type="entry name" value="Glyco_hydro_2"/>
</dbReference>
<evidence type="ECO:0000313" key="10">
    <source>
        <dbReference type="Proteomes" id="UP001403385"/>
    </source>
</evidence>
<dbReference type="InterPro" id="IPR054593">
    <property type="entry name" value="Beta-mannosidase-like_N2"/>
</dbReference>
<evidence type="ECO:0000256" key="4">
    <source>
        <dbReference type="ARBA" id="ARBA00022801"/>
    </source>
</evidence>
<dbReference type="Gene3D" id="3.20.20.80">
    <property type="entry name" value="Glycosidases"/>
    <property type="match status" value="1"/>
</dbReference>
<gene>
    <name evidence="9" type="ORF">AAG747_08875</name>
</gene>
<dbReference type="Gene3D" id="2.60.120.260">
    <property type="entry name" value="Galactose-binding domain-like"/>
    <property type="match status" value="1"/>
</dbReference>
<dbReference type="InterPro" id="IPR036156">
    <property type="entry name" value="Beta-gal/glucu_dom_sf"/>
</dbReference>
<dbReference type="EMBL" id="JBDKWZ010000004">
    <property type="protein sequence ID" value="MEN7548021.1"/>
    <property type="molecule type" value="Genomic_DNA"/>
</dbReference>
<dbReference type="Gene3D" id="2.60.40.10">
    <property type="entry name" value="Immunoglobulins"/>
    <property type="match status" value="1"/>
</dbReference>
<dbReference type="SUPFAM" id="SSF49303">
    <property type="entry name" value="beta-Galactosidase/glucuronidase domain"/>
    <property type="match status" value="1"/>
</dbReference>
<evidence type="ECO:0000259" key="6">
    <source>
        <dbReference type="Pfam" id="PF00703"/>
    </source>
</evidence>
<dbReference type="EC" id="3.2.1.23" evidence="3"/>
<dbReference type="GO" id="GO:0004565">
    <property type="term" value="F:beta-galactosidase activity"/>
    <property type="evidence" value="ECO:0007669"/>
    <property type="project" value="UniProtKB-EC"/>
</dbReference>
<dbReference type="PANTHER" id="PTHR46323">
    <property type="entry name" value="BETA-GALACTOSIDASE"/>
    <property type="match status" value="1"/>
</dbReference>
<dbReference type="InterPro" id="IPR006103">
    <property type="entry name" value="Glyco_hydro_2_cat"/>
</dbReference>
<dbReference type="InterPro" id="IPR017853">
    <property type="entry name" value="GH"/>
</dbReference>
<feature type="domain" description="Beta-mannosidase-like galactose-binding" evidence="8">
    <location>
        <begin position="319"/>
        <end position="407"/>
    </location>
</feature>
<dbReference type="Pfam" id="PF22666">
    <property type="entry name" value="Glyco_hydro_2_N2"/>
    <property type="match status" value="1"/>
</dbReference>
<protein>
    <recommendedName>
        <fullName evidence="3">beta-galactosidase</fullName>
        <ecNumber evidence="3">3.2.1.23</ecNumber>
    </recommendedName>
</protein>
<feature type="domain" description="Glycoside hydrolase family 2 immunoglobulin-like beta-sandwich" evidence="6">
    <location>
        <begin position="448"/>
        <end position="555"/>
    </location>
</feature>
<reference evidence="9 10" key="1">
    <citation type="submission" date="2024-04" db="EMBL/GenBank/DDBJ databases">
        <title>Novel genus in family Flammeovirgaceae.</title>
        <authorList>
            <person name="Nguyen T.H."/>
            <person name="Vuong T.Q."/>
            <person name="Le H."/>
            <person name="Kim S.-G."/>
        </authorList>
    </citation>
    <scope>NUCLEOTIDE SEQUENCE [LARGE SCALE GENOMIC DNA]</scope>
    <source>
        <strain evidence="9 10">JCM 23209</strain>
    </source>
</reference>
<comment type="catalytic activity">
    <reaction evidence="1">
        <text>Hydrolysis of terminal non-reducing beta-D-galactose residues in beta-D-galactosides.</text>
        <dbReference type="EC" id="3.2.1.23"/>
    </reaction>
</comment>
<dbReference type="SUPFAM" id="SSF49785">
    <property type="entry name" value="Galactose-binding domain-like"/>
    <property type="match status" value="1"/>
</dbReference>
<evidence type="ECO:0000256" key="5">
    <source>
        <dbReference type="ARBA" id="ARBA00023295"/>
    </source>
</evidence>
<dbReference type="Proteomes" id="UP001403385">
    <property type="component" value="Unassembled WGS sequence"/>
</dbReference>
<comment type="similarity">
    <text evidence="2">Belongs to the glycosyl hydrolase 2 family.</text>
</comment>
<evidence type="ECO:0000256" key="3">
    <source>
        <dbReference type="ARBA" id="ARBA00012756"/>
    </source>
</evidence>
<dbReference type="RefSeq" id="WP_346820803.1">
    <property type="nucleotide sequence ID" value="NZ_JBDKWZ010000004.1"/>
</dbReference>
<dbReference type="GO" id="GO:0005990">
    <property type="term" value="P:lactose catabolic process"/>
    <property type="evidence" value="ECO:0007669"/>
    <property type="project" value="TreeGrafter"/>
</dbReference>
<dbReference type="Gene3D" id="2.60.120.560">
    <property type="entry name" value="Exo-inulinase, domain 1"/>
    <property type="match status" value="1"/>
</dbReference>
<evidence type="ECO:0000313" key="9">
    <source>
        <dbReference type="EMBL" id="MEN7548021.1"/>
    </source>
</evidence>
<evidence type="ECO:0000259" key="7">
    <source>
        <dbReference type="Pfam" id="PF02836"/>
    </source>
</evidence>
<comment type="caution">
    <text evidence="9">The sequence shown here is derived from an EMBL/GenBank/DDBJ whole genome shotgun (WGS) entry which is preliminary data.</text>
</comment>
<dbReference type="Pfam" id="PF02836">
    <property type="entry name" value="Glyco_hydro_2_C"/>
    <property type="match status" value="1"/>
</dbReference>
<dbReference type="InterPro" id="IPR050347">
    <property type="entry name" value="Bact_Beta-galactosidase"/>
</dbReference>